<dbReference type="RefSeq" id="WP_317703379.1">
    <property type="nucleotide sequence ID" value="NZ_CP136921.1"/>
</dbReference>
<dbReference type="Proteomes" id="UP001303211">
    <property type="component" value="Chromosome"/>
</dbReference>
<reference evidence="1 2" key="1">
    <citation type="submission" date="2023-03" db="EMBL/GenBank/DDBJ databases">
        <title>Diaphorobacter basophil sp. nov., isolated from a sewage-treatment plant.</title>
        <authorList>
            <person name="Yang K."/>
        </authorList>
    </citation>
    <scope>NUCLEOTIDE SEQUENCE [LARGE SCALE GENOMIC DNA]</scope>
    <source>
        <strain evidence="1 2">Y-1</strain>
    </source>
</reference>
<dbReference type="EMBL" id="CP136921">
    <property type="protein sequence ID" value="WOO34051.1"/>
    <property type="molecule type" value="Genomic_DNA"/>
</dbReference>
<keyword evidence="2" id="KW-1185">Reference proteome</keyword>
<accession>A0ABZ0J788</accession>
<dbReference type="SMART" id="SM00671">
    <property type="entry name" value="SEL1"/>
    <property type="match status" value="2"/>
</dbReference>
<dbReference type="InterPro" id="IPR011990">
    <property type="entry name" value="TPR-like_helical_dom_sf"/>
</dbReference>
<evidence type="ECO:0000313" key="1">
    <source>
        <dbReference type="EMBL" id="WOO34051.1"/>
    </source>
</evidence>
<dbReference type="Gene3D" id="1.25.40.10">
    <property type="entry name" value="Tetratricopeptide repeat domain"/>
    <property type="match status" value="1"/>
</dbReference>
<organism evidence="1 2">
    <name type="scientific">Diaphorobacter limosus</name>
    <dbReference type="NCBI Taxonomy" id="3036128"/>
    <lineage>
        <taxon>Bacteria</taxon>
        <taxon>Pseudomonadati</taxon>
        <taxon>Pseudomonadota</taxon>
        <taxon>Betaproteobacteria</taxon>
        <taxon>Burkholderiales</taxon>
        <taxon>Comamonadaceae</taxon>
        <taxon>Diaphorobacter</taxon>
    </lineage>
</organism>
<protein>
    <submittedName>
        <fullName evidence="1">Sel1 repeat family protein</fullName>
    </submittedName>
</protein>
<gene>
    <name evidence="1" type="ORF">P4826_08330</name>
</gene>
<name>A0ABZ0J788_9BURK</name>
<dbReference type="InterPro" id="IPR006597">
    <property type="entry name" value="Sel1-like"/>
</dbReference>
<dbReference type="SUPFAM" id="SSF81901">
    <property type="entry name" value="HCP-like"/>
    <property type="match status" value="1"/>
</dbReference>
<evidence type="ECO:0000313" key="2">
    <source>
        <dbReference type="Proteomes" id="UP001303211"/>
    </source>
</evidence>
<proteinExistence type="predicted"/>
<sequence>MDTLSLDASIAITGISRSTLWRRVTDGSIGRGDKDGRSRAMLALGDVLPLVEVKLSAEDRAMLLRADAGDAEAQADMGALFYVAGAHKAALYWLQEAAAQDNADAMQWLGTAYAAGSGGGGVIPQDDNLAIMWLARAAALGHRIAAYQLEQLRAGCR</sequence>